<organism evidence="2 3">
    <name type="scientific">Pseudomonas cremoricolorata</name>
    <dbReference type="NCBI Taxonomy" id="157783"/>
    <lineage>
        <taxon>Bacteria</taxon>
        <taxon>Pseudomonadati</taxon>
        <taxon>Pseudomonadota</taxon>
        <taxon>Gammaproteobacteria</taxon>
        <taxon>Pseudomonadales</taxon>
        <taxon>Pseudomonadaceae</taxon>
        <taxon>Pseudomonas</taxon>
    </lineage>
</organism>
<evidence type="ECO:0000256" key="1">
    <source>
        <dbReference type="SAM" id="Phobius"/>
    </source>
</evidence>
<name>A0A089WNK7_9PSED</name>
<feature type="transmembrane region" description="Helical" evidence="1">
    <location>
        <begin position="107"/>
        <end position="127"/>
    </location>
</feature>
<reference evidence="2 3" key="1">
    <citation type="submission" date="2014-09" db="EMBL/GenBank/DDBJ databases">
        <authorList>
            <person name="Chan K.-G."/>
        </authorList>
    </citation>
    <scope>NUCLEOTIDE SEQUENCE [LARGE SCALE GENOMIC DNA]</scope>
    <source>
        <strain evidence="2 3">ND07</strain>
    </source>
</reference>
<sequence>MPAYYLSLSLLLYLASLFFAGAHMSGGYQLSALQMLIYGPWGMPFGLFQWFANPLFALAVLAHRRFRRLALLAGVGALYMALGSFAIERLPDNVSYAFHDVTALGLGFYLWALALLAFCAGQAWHCWKARSALDVPGWRWWDGAMIVALLAVVYAGLQTPALRFEPGAVLMPAEQGQVL</sequence>
<gene>
    <name evidence="2" type="ORF">LK03_02015</name>
</gene>
<dbReference type="STRING" id="157783.LK03_02015"/>
<dbReference type="Proteomes" id="UP000029493">
    <property type="component" value="Chromosome"/>
</dbReference>
<keyword evidence="3" id="KW-1185">Reference proteome</keyword>
<evidence type="ECO:0000313" key="2">
    <source>
        <dbReference type="EMBL" id="AIR88092.1"/>
    </source>
</evidence>
<dbReference type="KEGG" id="psw:LK03_02015"/>
<feature type="transmembrane region" description="Helical" evidence="1">
    <location>
        <begin position="139"/>
        <end position="157"/>
    </location>
</feature>
<protein>
    <submittedName>
        <fullName evidence="2">Uncharacterized protein</fullName>
    </submittedName>
</protein>
<dbReference type="RefSeq" id="WP_038414561.1">
    <property type="nucleotide sequence ID" value="NZ_CP009455.1"/>
</dbReference>
<keyword evidence="1" id="KW-0472">Membrane</keyword>
<evidence type="ECO:0000313" key="3">
    <source>
        <dbReference type="Proteomes" id="UP000029493"/>
    </source>
</evidence>
<dbReference type="OrthoDB" id="8708571at2"/>
<feature type="transmembrane region" description="Helical" evidence="1">
    <location>
        <begin position="43"/>
        <end position="62"/>
    </location>
</feature>
<feature type="transmembrane region" description="Helical" evidence="1">
    <location>
        <begin position="69"/>
        <end position="87"/>
    </location>
</feature>
<keyword evidence="1" id="KW-0812">Transmembrane</keyword>
<dbReference type="EMBL" id="CP009455">
    <property type="protein sequence ID" value="AIR88092.1"/>
    <property type="molecule type" value="Genomic_DNA"/>
</dbReference>
<keyword evidence="1" id="KW-1133">Transmembrane helix</keyword>
<accession>A0A089WNK7</accession>
<dbReference type="AlphaFoldDB" id="A0A089WNK7"/>
<proteinExistence type="predicted"/>
<dbReference type="eggNOG" id="ENOG50336TK">
    <property type="taxonomic scope" value="Bacteria"/>
</dbReference>